<dbReference type="GO" id="GO:0005886">
    <property type="term" value="C:plasma membrane"/>
    <property type="evidence" value="ECO:0007669"/>
    <property type="project" value="UniProtKB-SubCell"/>
</dbReference>
<keyword evidence="5 7" id="KW-1133">Transmembrane helix</keyword>
<evidence type="ECO:0000256" key="5">
    <source>
        <dbReference type="ARBA" id="ARBA00022989"/>
    </source>
</evidence>
<dbReference type="EMBL" id="QWLB01000008">
    <property type="protein sequence ID" value="RIH93197.1"/>
    <property type="molecule type" value="Genomic_DNA"/>
</dbReference>
<feature type="transmembrane region" description="Helical" evidence="7">
    <location>
        <begin position="181"/>
        <end position="203"/>
    </location>
</feature>
<gene>
    <name evidence="9" type="primary">ycjP_2</name>
    <name evidence="9" type="ORF">Mgrana_00824</name>
</gene>
<dbReference type="InterPro" id="IPR000515">
    <property type="entry name" value="MetI-like"/>
</dbReference>
<feature type="domain" description="ABC transmembrane type-1" evidence="8">
    <location>
        <begin position="70"/>
        <end position="259"/>
    </location>
</feature>
<accession>A0A399F962</accession>
<dbReference type="AlphaFoldDB" id="A0A399F962"/>
<feature type="transmembrane region" description="Helical" evidence="7">
    <location>
        <begin position="69"/>
        <end position="96"/>
    </location>
</feature>
<feature type="transmembrane region" description="Helical" evidence="7">
    <location>
        <begin position="140"/>
        <end position="161"/>
    </location>
</feature>
<feature type="transmembrane region" description="Helical" evidence="7">
    <location>
        <begin position="108"/>
        <end position="128"/>
    </location>
</feature>
<sequence length="274" mass="29808">MRKTFAPLEALRWTFFVLVVVVFNFPLLFTAATSLKTTPQITAKVWLFAPTLEHYLKIFTDRSLDFPRYLLNSISISLGGTLIAVAVTLPAAYAIVRFGLGRGNLLPLITNLRAVPLIIFAIPFYLMFQTVGLLDTRTGLAIIAAVINVPLALILLVGFIQDFPPEIEEAARVDGAGTLGVFRHIIVPLAIPVLVAVSILSFIYSWNEYLFGLILTTKNAIPVTVGSALFITSWGVRWGEIAAAMTVSALPPLVLGMFGYRYLARALVAGAVKG</sequence>
<dbReference type="PROSITE" id="PS50928">
    <property type="entry name" value="ABC_TM1"/>
    <property type="match status" value="1"/>
</dbReference>
<keyword evidence="2 7" id="KW-0813">Transport</keyword>
<comment type="subcellular location">
    <subcellularLocation>
        <location evidence="1 7">Cell membrane</location>
        <topology evidence="1 7">Multi-pass membrane protein</topology>
    </subcellularLocation>
</comment>
<dbReference type="PANTHER" id="PTHR32243:SF18">
    <property type="entry name" value="INNER MEMBRANE ABC TRANSPORTER PERMEASE PROTEIN YCJP"/>
    <property type="match status" value="1"/>
</dbReference>
<comment type="caution">
    <text evidence="9">The sequence shown here is derived from an EMBL/GenBank/DDBJ whole genome shotgun (WGS) entry which is preliminary data.</text>
</comment>
<evidence type="ECO:0000256" key="4">
    <source>
        <dbReference type="ARBA" id="ARBA00022692"/>
    </source>
</evidence>
<dbReference type="RefSeq" id="WP_206075046.1">
    <property type="nucleotide sequence ID" value="NZ_BJXM01000005.1"/>
</dbReference>
<evidence type="ECO:0000313" key="9">
    <source>
        <dbReference type="EMBL" id="RIH93197.1"/>
    </source>
</evidence>
<evidence type="ECO:0000259" key="8">
    <source>
        <dbReference type="PROSITE" id="PS50928"/>
    </source>
</evidence>
<dbReference type="Proteomes" id="UP000266178">
    <property type="component" value="Unassembled WGS sequence"/>
</dbReference>
<evidence type="ECO:0000256" key="6">
    <source>
        <dbReference type="ARBA" id="ARBA00023136"/>
    </source>
</evidence>
<comment type="similarity">
    <text evidence="7">Belongs to the binding-protein-dependent transport system permease family.</text>
</comment>
<evidence type="ECO:0000256" key="3">
    <source>
        <dbReference type="ARBA" id="ARBA00022475"/>
    </source>
</evidence>
<dbReference type="PANTHER" id="PTHR32243">
    <property type="entry name" value="MALTOSE TRANSPORT SYSTEM PERMEASE-RELATED"/>
    <property type="match status" value="1"/>
</dbReference>
<organism evidence="9 10">
    <name type="scientific">Meiothermus granaticius NBRC 107808</name>
    <dbReference type="NCBI Taxonomy" id="1227551"/>
    <lineage>
        <taxon>Bacteria</taxon>
        <taxon>Thermotogati</taxon>
        <taxon>Deinococcota</taxon>
        <taxon>Deinococci</taxon>
        <taxon>Thermales</taxon>
        <taxon>Thermaceae</taxon>
        <taxon>Meiothermus</taxon>
    </lineage>
</organism>
<dbReference type="CDD" id="cd06261">
    <property type="entry name" value="TM_PBP2"/>
    <property type="match status" value="1"/>
</dbReference>
<reference evidence="9 10" key="1">
    <citation type="submission" date="2018-08" db="EMBL/GenBank/DDBJ databases">
        <title>Meiothermus granaticius genome AF-68 sequencing project.</title>
        <authorList>
            <person name="Da Costa M.S."/>
            <person name="Albuquerque L."/>
            <person name="Raposo P."/>
            <person name="Froufe H.J.C."/>
            <person name="Barroso C.S."/>
            <person name="Egas C."/>
        </authorList>
    </citation>
    <scope>NUCLEOTIDE SEQUENCE [LARGE SCALE GENOMIC DNA]</scope>
    <source>
        <strain evidence="9 10">AF-68</strain>
    </source>
</reference>
<proteinExistence type="inferred from homology"/>
<protein>
    <submittedName>
        <fullName evidence="9">Inner membrane ABC transporter permease protein YcjP</fullName>
    </submittedName>
</protein>
<dbReference type="InterPro" id="IPR050901">
    <property type="entry name" value="BP-dep_ABC_trans_perm"/>
</dbReference>
<evidence type="ECO:0000256" key="7">
    <source>
        <dbReference type="RuleBase" id="RU363032"/>
    </source>
</evidence>
<keyword evidence="6 7" id="KW-0472">Membrane</keyword>
<evidence type="ECO:0000256" key="2">
    <source>
        <dbReference type="ARBA" id="ARBA00022448"/>
    </source>
</evidence>
<name>A0A399F962_9DEIN</name>
<dbReference type="InterPro" id="IPR035906">
    <property type="entry name" value="MetI-like_sf"/>
</dbReference>
<keyword evidence="4 7" id="KW-0812">Transmembrane</keyword>
<feature type="transmembrane region" description="Helical" evidence="7">
    <location>
        <begin position="12"/>
        <end position="35"/>
    </location>
</feature>
<dbReference type="Pfam" id="PF00528">
    <property type="entry name" value="BPD_transp_1"/>
    <property type="match status" value="1"/>
</dbReference>
<keyword evidence="10" id="KW-1185">Reference proteome</keyword>
<evidence type="ECO:0000256" key="1">
    <source>
        <dbReference type="ARBA" id="ARBA00004651"/>
    </source>
</evidence>
<dbReference type="SUPFAM" id="SSF161098">
    <property type="entry name" value="MetI-like"/>
    <property type="match status" value="1"/>
</dbReference>
<feature type="transmembrane region" description="Helical" evidence="7">
    <location>
        <begin position="210"/>
        <end position="235"/>
    </location>
</feature>
<dbReference type="GO" id="GO:0055085">
    <property type="term" value="P:transmembrane transport"/>
    <property type="evidence" value="ECO:0007669"/>
    <property type="project" value="InterPro"/>
</dbReference>
<feature type="transmembrane region" description="Helical" evidence="7">
    <location>
        <begin position="241"/>
        <end position="263"/>
    </location>
</feature>
<keyword evidence="3" id="KW-1003">Cell membrane</keyword>
<dbReference type="Gene3D" id="1.10.3720.10">
    <property type="entry name" value="MetI-like"/>
    <property type="match status" value="1"/>
</dbReference>
<evidence type="ECO:0000313" key="10">
    <source>
        <dbReference type="Proteomes" id="UP000266178"/>
    </source>
</evidence>